<dbReference type="InterPro" id="IPR051788">
    <property type="entry name" value="MFS_Transporter"/>
</dbReference>
<evidence type="ECO:0000313" key="8">
    <source>
        <dbReference type="Proteomes" id="UP000037122"/>
    </source>
</evidence>
<feature type="domain" description="Major facilitator superfamily (MFS) profile" evidence="6">
    <location>
        <begin position="108"/>
        <end position="496"/>
    </location>
</feature>
<evidence type="ECO:0000259" key="6">
    <source>
        <dbReference type="PROSITE" id="PS50850"/>
    </source>
</evidence>
<comment type="subcellular location">
    <subcellularLocation>
        <location evidence="1">Membrane</location>
        <topology evidence="1">Multi-pass membrane protein</topology>
    </subcellularLocation>
</comment>
<dbReference type="VEuPathDB" id="FungiDB:CJI96_0004567"/>
<evidence type="ECO:0000256" key="1">
    <source>
        <dbReference type="ARBA" id="ARBA00004141"/>
    </source>
</evidence>
<feature type="transmembrane region" description="Helical" evidence="5">
    <location>
        <begin position="352"/>
        <end position="371"/>
    </location>
</feature>
<feature type="transmembrane region" description="Helical" evidence="5">
    <location>
        <begin position="174"/>
        <end position="195"/>
    </location>
</feature>
<feature type="transmembrane region" description="Helical" evidence="5">
    <location>
        <begin position="201"/>
        <end position="220"/>
    </location>
</feature>
<feature type="transmembrane region" description="Helical" evidence="5">
    <location>
        <begin position="440"/>
        <end position="464"/>
    </location>
</feature>
<feature type="transmembrane region" description="Helical" evidence="5">
    <location>
        <begin position="470"/>
        <end position="491"/>
    </location>
</feature>
<evidence type="ECO:0000313" key="7">
    <source>
        <dbReference type="EMBL" id="KND96061.1"/>
    </source>
</evidence>
<dbReference type="VEuPathDB" id="FungiDB:QG37_07631"/>
<keyword evidence="4 5" id="KW-0472">Membrane</keyword>
<dbReference type="EMBL" id="LGST01000060">
    <property type="protein sequence ID" value="KND96061.1"/>
    <property type="molecule type" value="Genomic_DNA"/>
</dbReference>
<dbReference type="GO" id="GO:0016020">
    <property type="term" value="C:membrane"/>
    <property type="evidence" value="ECO:0007669"/>
    <property type="project" value="UniProtKB-SubCell"/>
</dbReference>
<organism evidence="7 8">
    <name type="scientific">Candidozyma auris</name>
    <name type="common">Yeast</name>
    <name type="synonym">Candida auris</name>
    <dbReference type="NCBI Taxonomy" id="498019"/>
    <lineage>
        <taxon>Eukaryota</taxon>
        <taxon>Fungi</taxon>
        <taxon>Dikarya</taxon>
        <taxon>Ascomycota</taxon>
        <taxon>Saccharomycotina</taxon>
        <taxon>Pichiomycetes</taxon>
        <taxon>Metschnikowiaceae</taxon>
        <taxon>Candidozyma</taxon>
    </lineage>
</organism>
<evidence type="ECO:0000256" key="5">
    <source>
        <dbReference type="SAM" id="Phobius"/>
    </source>
</evidence>
<proteinExistence type="predicted"/>
<evidence type="ECO:0000256" key="4">
    <source>
        <dbReference type="ARBA" id="ARBA00023136"/>
    </source>
</evidence>
<sequence length="524" mass="57455">MTSNYGRFIVSLAEKQYTVRVGVESYIIRSIQLLLFFIETTQNMSIIQQEAAHIRSVEPEIELSNIASPYATNIDTESATRNSVETNEQTPATPPLMTLKYPSRNLWRVASVSFWAACGGFSDAAPGALLPSMEAYYKIGYATVSLIWMSNAVGFILVACFSHKITPWFGKRGSLTYGIFLSVVAYACIASGGPFPLICVGFFFAGIGLATVLAQSNVFLTKLDKQSKYLALFHACYGAGATIAPLGATSMVKNGTKWHFFYLILLAMMVINSVTVNYAFKGADEDLLPWDHVEHRQEESNNQSGQSIMVLALKNTPTWLIALFVFCYEGSEVALGGWIVTYLLDYRGAGQSYGYVLSGFWAGLTLGRLLLTRPLHKSIGVRKSVFLLAIFAIAMVVVSWVVPNSIAVGVFVGFAGLFIGPTYPLMITAVSFMVPRKIEVVSLTIMTAFGLSGGAIFPFVTGLIAEKLGAYVVLPIFIASYSVMLVFWLLLPNIDRKSGSTIESTWKKLWSGLRSRASQFLKFV</sequence>
<keyword evidence="3 5" id="KW-1133">Transmembrane helix</keyword>
<evidence type="ECO:0000256" key="2">
    <source>
        <dbReference type="ARBA" id="ARBA00022692"/>
    </source>
</evidence>
<accession>A0A0L0NPJ1</accession>
<dbReference type="Proteomes" id="UP000037122">
    <property type="component" value="Unassembled WGS sequence"/>
</dbReference>
<gene>
    <name evidence="7" type="ORF">QG37_07631</name>
</gene>
<dbReference type="Pfam" id="PF07690">
    <property type="entry name" value="MFS_1"/>
    <property type="match status" value="1"/>
</dbReference>
<dbReference type="PANTHER" id="PTHR23514">
    <property type="entry name" value="BYPASS OF STOP CODON PROTEIN 6"/>
    <property type="match status" value="1"/>
</dbReference>
<reference evidence="8" key="1">
    <citation type="journal article" date="2015" name="BMC Genomics">
        <title>Draft genome of a commonly misdiagnosed multidrug resistant pathogen Candida auris.</title>
        <authorList>
            <person name="Chatterjee S."/>
            <person name="Alampalli S.V."/>
            <person name="Nageshan R.K."/>
            <person name="Chettiar S.T."/>
            <person name="Joshi S."/>
            <person name="Tatu U.S."/>
        </authorList>
    </citation>
    <scope>NUCLEOTIDE SEQUENCE [LARGE SCALE GENOMIC DNA]</scope>
    <source>
        <strain evidence="8">6684</strain>
    </source>
</reference>
<dbReference type="SUPFAM" id="SSF103473">
    <property type="entry name" value="MFS general substrate transporter"/>
    <property type="match status" value="1"/>
</dbReference>
<dbReference type="Gene3D" id="1.20.1250.20">
    <property type="entry name" value="MFS general substrate transporter like domains"/>
    <property type="match status" value="2"/>
</dbReference>
<dbReference type="VEuPathDB" id="FungiDB:B9J08_004584"/>
<feature type="transmembrane region" description="Helical" evidence="5">
    <location>
        <begin position="383"/>
        <end position="402"/>
    </location>
</feature>
<dbReference type="FunFam" id="1.20.1250.20:FF:000286">
    <property type="entry name" value="MFS efflux transporter"/>
    <property type="match status" value="1"/>
</dbReference>
<dbReference type="PROSITE" id="PS50850">
    <property type="entry name" value="MFS"/>
    <property type="match status" value="1"/>
</dbReference>
<dbReference type="GO" id="GO:0022857">
    <property type="term" value="F:transmembrane transporter activity"/>
    <property type="evidence" value="ECO:0007669"/>
    <property type="project" value="InterPro"/>
</dbReference>
<keyword evidence="2 5" id="KW-0812">Transmembrane</keyword>
<feature type="transmembrane region" description="Helical" evidence="5">
    <location>
        <begin position="319"/>
        <end position="340"/>
    </location>
</feature>
<name>A0A0L0NPJ1_CANAR</name>
<feature type="transmembrane region" description="Helical" evidence="5">
    <location>
        <begin position="260"/>
        <end position="280"/>
    </location>
</feature>
<dbReference type="VEuPathDB" id="FungiDB:CJJ07_005343"/>
<dbReference type="VEuPathDB" id="FungiDB:CJI97_004868"/>
<dbReference type="InterPro" id="IPR036259">
    <property type="entry name" value="MFS_trans_sf"/>
</dbReference>
<protein>
    <recommendedName>
        <fullName evidence="6">Major facilitator superfamily (MFS) profile domain-containing protein</fullName>
    </recommendedName>
</protein>
<dbReference type="VEuPathDB" id="FungiDB:CJJ09_004598"/>
<dbReference type="PANTHER" id="PTHR23514:SF6">
    <property type="entry name" value="MAJOR FACILITATOR SUPERFAMILY (MFS) PROFILE DOMAIN-CONTAINING PROTEIN"/>
    <property type="match status" value="1"/>
</dbReference>
<comment type="caution">
    <text evidence="7">The sequence shown here is derived from an EMBL/GenBank/DDBJ whole genome shotgun (WGS) entry which is preliminary data.</text>
</comment>
<feature type="transmembrane region" description="Helical" evidence="5">
    <location>
        <begin position="139"/>
        <end position="162"/>
    </location>
</feature>
<dbReference type="AlphaFoldDB" id="A0A0L0NPJ1"/>
<feature type="transmembrane region" description="Helical" evidence="5">
    <location>
        <begin position="106"/>
        <end position="127"/>
    </location>
</feature>
<dbReference type="InterPro" id="IPR011701">
    <property type="entry name" value="MFS"/>
</dbReference>
<evidence type="ECO:0000256" key="3">
    <source>
        <dbReference type="ARBA" id="ARBA00022989"/>
    </source>
</evidence>
<feature type="transmembrane region" description="Helical" evidence="5">
    <location>
        <begin position="408"/>
        <end position="433"/>
    </location>
</feature>
<feature type="transmembrane region" description="Helical" evidence="5">
    <location>
        <begin position="229"/>
        <end position="248"/>
    </location>
</feature>
<dbReference type="InterPro" id="IPR020846">
    <property type="entry name" value="MFS_dom"/>
</dbReference>